<proteinExistence type="predicted"/>
<reference evidence="4" key="1">
    <citation type="journal article" date="2019" name="Int. J. Syst. Evol. Microbiol.">
        <title>The Global Catalogue of Microorganisms (GCM) 10K type strain sequencing project: providing services to taxonomists for standard genome sequencing and annotation.</title>
        <authorList>
            <consortium name="The Broad Institute Genomics Platform"/>
            <consortium name="The Broad Institute Genome Sequencing Center for Infectious Disease"/>
            <person name="Wu L."/>
            <person name="Ma J."/>
        </authorList>
    </citation>
    <scope>NUCLEOTIDE SEQUENCE [LARGE SCALE GENOMIC DNA]</scope>
    <source>
        <strain evidence="4">CECT 8570</strain>
    </source>
</reference>
<organism evidence="3 4">
    <name type="scientific">Simiduia curdlanivorans</name>
    <dbReference type="NCBI Taxonomy" id="1492769"/>
    <lineage>
        <taxon>Bacteria</taxon>
        <taxon>Pseudomonadati</taxon>
        <taxon>Pseudomonadota</taxon>
        <taxon>Gammaproteobacteria</taxon>
        <taxon>Cellvibrionales</taxon>
        <taxon>Cellvibrionaceae</taxon>
        <taxon>Simiduia</taxon>
    </lineage>
</organism>
<dbReference type="PROSITE" id="PS00892">
    <property type="entry name" value="HIT_1"/>
    <property type="match status" value="1"/>
</dbReference>
<gene>
    <name evidence="3" type="ORF">ACFOX3_18790</name>
</gene>
<protein>
    <submittedName>
        <fullName evidence="3">Histidine triad nucleotide-binding protein</fullName>
    </submittedName>
</protein>
<dbReference type="PANTHER" id="PTHR23089">
    <property type="entry name" value="HISTIDINE TRIAD HIT PROTEIN"/>
    <property type="match status" value="1"/>
</dbReference>
<feature type="short sequence motif" description="Histidine triad motif" evidence="1">
    <location>
        <begin position="98"/>
        <end position="102"/>
    </location>
</feature>
<dbReference type="RefSeq" id="WP_290262201.1">
    <property type="nucleotide sequence ID" value="NZ_JAUFQG010000004.1"/>
</dbReference>
<feature type="domain" description="HIT" evidence="2">
    <location>
        <begin position="6"/>
        <end position="114"/>
    </location>
</feature>
<evidence type="ECO:0000259" key="2">
    <source>
        <dbReference type="PROSITE" id="PS51084"/>
    </source>
</evidence>
<keyword evidence="4" id="KW-1185">Reference proteome</keyword>
<dbReference type="Pfam" id="PF01230">
    <property type="entry name" value="HIT"/>
    <property type="match status" value="1"/>
</dbReference>
<dbReference type="CDD" id="cd01276">
    <property type="entry name" value="PKCI_related"/>
    <property type="match status" value="1"/>
</dbReference>
<name>A0ABV8VC98_9GAMM</name>
<dbReference type="Gene3D" id="3.30.428.10">
    <property type="entry name" value="HIT-like"/>
    <property type="match status" value="1"/>
</dbReference>
<dbReference type="Proteomes" id="UP001595840">
    <property type="component" value="Unassembled WGS sequence"/>
</dbReference>
<dbReference type="InterPro" id="IPR019808">
    <property type="entry name" value="Histidine_triad_CS"/>
</dbReference>
<dbReference type="PROSITE" id="PS51084">
    <property type="entry name" value="HIT_2"/>
    <property type="match status" value="1"/>
</dbReference>
<evidence type="ECO:0000256" key="1">
    <source>
        <dbReference type="PROSITE-ProRule" id="PRU00464"/>
    </source>
</evidence>
<dbReference type="InterPro" id="IPR001310">
    <property type="entry name" value="Histidine_triad_HIT"/>
</dbReference>
<dbReference type="InterPro" id="IPR036265">
    <property type="entry name" value="HIT-like_sf"/>
</dbReference>
<sequence>MSGETIFSKIIRGDIPTEFVYEDEQCVCIADINPQAPVHLLVIPRKPIPRLVDATPEDRELLGHLMIKAGDIARAAGCGDAFRLIVNNGEQAGQTVFHLHLHILGNKAYTEAGLGF</sequence>
<accession>A0ABV8VC98</accession>
<comment type="caution">
    <text evidence="3">The sequence shown here is derived from an EMBL/GenBank/DDBJ whole genome shotgun (WGS) entry which is preliminary data.</text>
</comment>
<dbReference type="EMBL" id="JBHSCX010000021">
    <property type="protein sequence ID" value="MFC4364362.1"/>
    <property type="molecule type" value="Genomic_DNA"/>
</dbReference>
<dbReference type="SUPFAM" id="SSF54197">
    <property type="entry name" value="HIT-like"/>
    <property type="match status" value="1"/>
</dbReference>
<evidence type="ECO:0000313" key="4">
    <source>
        <dbReference type="Proteomes" id="UP001595840"/>
    </source>
</evidence>
<evidence type="ECO:0000313" key="3">
    <source>
        <dbReference type="EMBL" id="MFC4364362.1"/>
    </source>
</evidence>
<dbReference type="PRINTS" id="PR00332">
    <property type="entry name" value="HISTRIAD"/>
</dbReference>
<dbReference type="InterPro" id="IPR011146">
    <property type="entry name" value="HIT-like"/>
</dbReference>